<feature type="compositionally biased region" description="Polar residues" evidence="1">
    <location>
        <begin position="120"/>
        <end position="138"/>
    </location>
</feature>
<dbReference type="VEuPathDB" id="VectorBase:ACHR005678"/>
<reference evidence="2" key="2">
    <citation type="submission" date="2020-05" db="UniProtKB">
        <authorList>
            <consortium name="EnsemblMetazoa"/>
        </authorList>
    </citation>
    <scope>IDENTIFICATION</scope>
    <source>
        <strain evidence="2">ACHKN1017</strain>
    </source>
</reference>
<evidence type="ECO:0000313" key="3">
    <source>
        <dbReference type="Proteomes" id="UP000075881"/>
    </source>
</evidence>
<feature type="compositionally biased region" description="Polar residues" evidence="1">
    <location>
        <begin position="145"/>
        <end position="158"/>
    </location>
</feature>
<feature type="region of interest" description="Disordered" evidence="1">
    <location>
        <begin position="189"/>
        <end position="210"/>
    </location>
</feature>
<evidence type="ECO:0000256" key="1">
    <source>
        <dbReference type="SAM" id="MobiDB-lite"/>
    </source>
</evidence>
<feature type="region of interest" description="Disordered" evidence="1">
    <location>
        <begin position="20"/>
        <end position="53"/>
    </location>
</feature>
<evidence type="ECO:0000313" key="2">
    <source>
        <dbReference type="EnsemblMetazoa" id="ACHR005678-PA"/>
    </source>
</evidence>
<feature type="region of interest" description="Disordered" evidence="1">
    <location>
        <begin position="223"/>
        <end position="274"/>
    </location>
</feature>
<reference evidence="3" key="1">
    <citation type="submission" date="2013-03" db="EMBL/GenBank/DDBJ databases">
        <title>The Genome Sequence of Anopheles christyi ACHKN1017.</title>
        <authorList>
            <consortium name="The Broad Institute Genomics Platform"/>
            <person name="Neafsey D.E."/>
            <person name="Besansky N."/>
            <person name="Walker B."/>
            <person name="Young S.K."/>
            <person name="Zeng Q."/>
            <person name="Gargeya S."/>
            <person name="Fitzgerald M."/>
            <person name="Haas B."/>
            <person name="Abouelleil A."/>
            <person name="Allen A.W."/>
            <person name="Alvarado L."/>
            <person name="Arachchi H.M."/>
            <person name="Berlin A.M."/>
            <person name="Chapman S.B."/>
            <person name="Gainer-Dewar J."/>
            <person name="Goldberg J."/>
            <person name="Griggs A."/>
            <person name="Gujja S."/>
            <person name="Hansen M."/>
            <person name="Howarth C."/>
            <person name="Imamovic A."/>
            <person name="Ireland A."/>
            <person name="Larimer J."/>
            <person name="McCowan C."/>
            <person name="Murphy C."/>
            <person name="Pearson M."/>
            <person name="Poon T.W."/>
            <person name="Priest M."/>
            <person name="Roberts A."/>
            <person name="Saif S."/>
            <person name="Shea T."/>
            <person name="Sisk P."/>
            <person name="Sykes S."/>
            <person name="Wortman J."/>
            <person name="Nusbaum C."/>
            <person name="Birren B."/>
        </authorList>
    </citation>
    <scope>NUCLEOTIDE SEQUENCE [LARGE SCALE GENOMIC DNA]</scope>
    <source>
        <strain evidence="3">ACHKN1017</strain>
    </source>
</reference>
<dbReference type="AlphaFoldDB" id="A0A182K4J3"/>
<feature type="compositionally biased region" description="Low complexity" evidence="1">
    <location>
        <begin position="30"/>
        <end position="51"/>
    </location>
</feature>
<feature type="region of interest" description="Disordered" evidence="1">
    <location>
        <begin position="120"/>
        <end position="160"/>
    </location>
</feature>
<name>A0A182K4J3_9DIPT</name>
<proteinExistence type="predicted"/>
<sequence length="358" mass="39131">MNRGEQENLYRQSRNLRLQQQEAKAHQLHHQQQQQQQQQLHQQLQHQQHQQLGKRHYSYGNIHQFSGATVALPPIMIARGLGSFAMDDEQQQLRQTGGPACDDLVLSVLKSPVKETTNLLTGSRSALSASPSAGSNGITMGGGSTQTQTPSPCATGSVSPGGGLISYRALQGSEDDLVDDVESAIETTELNAGDPHKAPLHPSASCSSSSPRALKFLRRFRPSKPARAFEPHHKRVPTPIKRKNRSRSRSRSNDLLDGVGASQGNIVVDDDDDDDVDMEEDVNELTTGVASGEAGGGAAGGKNLGVPNPYYPIALPIDQAFKAKYVFHHRRGKTVQERFYVFLEHPGGWICFVYHFSV</sequence>
<keyword evidence="3" id="KW-1185">Reference proteome</keyword>
<protein>
    <submittedName>
        <fullName evidence="2">Uncharacterized protein</fullName>
    </submittedName>
</protein>
<feature type="compositionally biased region" description="Basic residues" evidence="1">
    <location>
        <begin position="232"/>
        <end position="250"/>
    </location>
</feature>
<dbReference type="STRING" id="43041.A0A182K4J3"/>
<organism evidence="2 3">
    <name type="scientific">Anopheles christyi</name>
    <dbReference type="NCBI Taxonomy" id="43041"/>
    <lineage>
        <taxon>Eukaryota</taxon>
        <taxon>Metazoa</taxon>
        <taxon>Ecdysozoa</taxon>
        <taxon>Arthropoda</taxon>
        <taxon>Hexapoda</taxon>
        <taxon>Insecta</taxon>
        <taxon>Pterygota</taxon>
        <taxon>Neoptera</taxon>
        <taxon>Endopterygota</taxon>
        <taxon>Diptera</taxon>
        <taxon>Nematocera</taxon>
        <taxon>Culicoidea</taxon>
        <taxon>Culicidae</taxon>
        <taxon>Anophelinae</taxon>
        <taxon>Anopheles</taxon>
    </lineage>
</organism>
<dbReference type="EnsemblMetazoa" id="ACHR005678-RA">
    <property type="protein sequence ID" value="ACHR005678-PA"/>
    <property type="gene ID" value="ACHR005678"/>
</dbReference>
<accession>A0A182K4J3</accession>
<dbReference type="Proteomes" id="UP000075881">
    <property type="component" value="Unassembled WGS sequence"/>
</dbReference>